<organism evidence="2 3">
    <name type="scientific">Plutella xylostella</name>
    <name type="common">Diamondback moth</name>
    <name type="synonym">Plutella maculipennis</name>
    <dbReference type="NCBI Taxonomy" id="51655"/>
    <lineage>
        <taxon>Eukaryota</taxon>
        <taxon>Metazoa</taxon>
        <taxon>Ecdysozoa</taxon>
        <taxon>Arthropoda</taxon>
        <taxon>Hexapoda</taxon>
        <taxon>Insecta</taxon>
        <taxon>Pterygota</taxon>
        <taxon>Neoptera</taxon>
        <taxon>Endopterygota</taxon>
        <taxon>Lepidoptera</taxon>
        <taxon>Glossata</taxon>
        <taxon>Ditrysia</taxon>
        <taxon>Yponomeutoidea</taxon>
        <taxon>Plutellidae</taxon>
        <taxon>Plutella</taxon>
    </lineage>
</organism>
<name>A0ABQ7PQU8_PLUXY</name>
<keyword evidence="3" id="KW-1185">Reference proteome</keyword>
<dbReference type="Proteomes" id="UP000823941">
    <property type="component" value="Unassembled WGS sequence"/>
</dbReference>
<evidence type="ECO:0000256" key="1">
    <source>
        <dbReference type="SAM" id="MobiDB-lite"/>
    </source>
</evidence>
<comment type="caution">
    <text evidence="2">The sequence shown here is derived from an EMBL/GenBank/DDBJ whole genome shotgun (WGS) entry which is preliminary data.</text>
</comment>
<proteinExistence type="predicted"/>
<dbReference type="EMBL" id="JAHIBW010000168">
    <property type="protein sequence ID" value="KAG7294780.1"/>
    <property type="molecule type" value="Genomic_DNA"/>
</dbReference>
<reference evidence="2 3" key="1">
    <citation type="submission" date="2021-06" db="EMBL/GenBank/DDBJ databases">
        <title>A haploid diamondback moth (Plutella xylostella L.) genome assembly resolves 31 chromosomes and identifies a diamide resistance mutation.</title>
        <authorList>
            <person name="Ward C.M."/>
            <person name="Perry K.D."/>
            <person name="Baker G."/>
            <person name="Powis K."/>
            <person name="Heckel D.G."/>
            <person name="Baxter S.W."/>
        </authorList>
    </citation>
    <scope>NUCLEOTIDE SEQUENCE [LARGE SCALE GENOMIC DNA]</scope>
    <source>
        <strain evidence="2 3">LV</strain>
        <tissue evidence="2">Single pupa</tissue>
    </source>
</reference>
<sequence>MSQSILNESSPYGLGTPHSFDQLQCGQVWFDSDVEEVRPPSPERTITKKKSVATRQSRKRRAEDESTTSYVMSKSPRPGHRLVRIEVVDLNSSTSDSECVVLKAQYVVTHPVDEIIDMTENLVKKITKTMCSS</sequence>
<evidence type="ECO:0000313" key="2">
    <source>
        <dbReference type="EMBL" id="KAG7294780.1"/>
    </source>
</evidence>
<feature type="compositionally biased region" description="Basic residues" evidence="1">
    <location>
        <begin position="47"/>
        <end position="60"/>
    </location>
</feature>
<protein>
    <submittedName>
        <fullName evidence="2">Uncharacterized protein</fullName>
    </submittedName>
</protein>
<feature type="region of interest" description="Disordered" evidence="1">
    <location>
        <begin position="34"/>
        <end position="77"/>
    </location>
</feature>
<evidence type="ECO:0000313" key="3">
    <source>
        <dbReference type="Proteomes" id="UP000823941"/>
    </source>
</evidence>
<accession>A0ABQ7PQU8</accession>
<gene>
    <name evidence="2" type="ORF">JYU34_022851</name>
</gene>